<evidence type="ECO:0000313" key="16">
    <source>
        <dbReference type="EMBL" id="KAK7470225.1"/>
    </source>
</evidence>
<dbReference type="EMBL" id="JBANRG010000002">
    <property type="protein sequence ID" value="KAK7470225.1"/>
    <property type="molecule type" value="Genomic_DNA"/>
</dbReference>
<name>A0ABR1K3A6_9AGAR</name>
<evidence type="ECO:0000256" key="7">
    <source>
        <dbReference type="ARBA" id="ARBA00022723"/>
    </source>
</evidence>
<evidence type="ECO:0000256" key="4">
    <source>
        <dbReference type="ARBA" id="ARBA00005156"/>
    </source>
</evidence>
<keyword evidence="7" id="KW-0479">Metal-binding</keyword>
<protein>
    <recommendedName>
        <fullName evidence="12">Diphthamide biosynthesis protein 3</fullName>
    </recommendedName>
    <alternativeName>
        <fullName evidence="6">Diphthamide biosynthesis protein 4</fullName>
    </alternativeName>
</protein>
<dbReference type="InterPro" id="IPR001623">
    <property type="entry name" value="DnaJ_domain"/>
</dbReference>
<evidence type="ECO:0000259" key="14">
    <source>
        <dbReference type="PROSITE" id="PS50076"/>
    </source>
</evidence>
<evidence type="ECO:0000256" key="10">
    <source>
        <dbReference type="ARBA" id="ARBA00024032"/>
    </source>
</evidence>
<evidence type="ECO:0000256" key="3">
    <source>
        <dbReference type="ARBA" id="ARBA00004496"/>
    </source>
</evidence>
<keyword evidence="8" id="KW-0408">Iron</keyword>
<dbReference type="PROSITE" id="PS50076">
    <property type="entry name" value="DNAJ_2"/>
    <property type="match status" value="1"/>
</dbReference>
<feature type="domain" description="J" evidence="14">
    <location>
        <begin position="9"/>
        <end position="104"/>
    </location>
</feature>
<dbReference type="PRINTS" id="PR00625">
    <property type="entry name" value="JDOMAIN"/>
</dbReference>
<evidence type="ECO:0000256" key="13">
    <source>
        <dbReference type="ARBA" id="ARBA00048125"/>
    </source>
</evidence>
<dbReference type="SUPFAM" id="SSF46565">
    <property type="entry name" value="Chaperone J-domain"/>
    <property type="match status" value="1"/>
</dbReference>
<evidence type="ECO:0000256" key="9">
    <source>
        <dbReference type="ARBA" id="ARBA00023242"/>
    </source>
</evidence>
<dbReference type="Proteomes" id="UP001498398">
    <property type="component" value="Unassembled WGS sequence"/>
</dbReference>
<keyword evidence="17" id="KW-1185">Reference proteome</keyword>
<organism evidence="16 17">
    <name type="scientific">Marasmiellus scandens</name>
    <dbReference type="NCBI Taxonomy" id="2682957"/>
    <lineage>
        <taxon>Eukaryota</taxon>
        <taxon>Fungi</taxon>
        <taxon>Dikarya</taxon>
        <taxon>Basidiomycota</taxon>
        <taxon>Agaricomycotina</taxon>
        <taxon>Agaricomycetes</taxon>
        <taxon>Agaricomycetidae</taxon>
        <taxon>Agaricales</taxon>
        <taxon>Marasmiineae</taxon>
        <taxon>Omphalotaceae</taxon>
        <taxon>Marasmiellus</taxon>
    </lineage>
</organism>
<comment type="pathway">
    <text evidence="4">Protein modification; peptidyl-diphthamide biosynthesis.</text>
</comment>
<evidence type="ECO:0000256" key="8">
    <source>
        <dbReference type="ARBA" id="ARBA00023004"/>
    </source>
</evidence>
<evidence type="ECO:0000256" key="2">
    <source>
        <dbReference type="ARBA" id="ARBA00004123"/>
    </source>
</evidence>
<dbReference type="Pfam" id="PF05207">
    <property type="entry name" value="Zn_ribbon_CSL"/>
    <property type="match status" value="1"/>
</dbReference>
<dbReference type="Gene3D" id="3.10.660.10">
    <property type="entry name" value="DPH Zinc finger"/>
    <property type="match status" value="1"/>
</dbReference>
<comment type="caution">
    <text evidence="16">The sequence shown here is derived from an EMBL/GenBank/DDBJ whole genome shotgun (WGS) entry which is preliminary data.</text>
</comment>
<reference evidence="16 17" key="1">
    <citation type="submission" date="2024-01" db="EMBL/GenBank/DDBJ databases">
        <title>A draft genome for the cacao thread blight pathogen Marasmiellus scandens.</title>
        <authorList>
            <person name="Baruah I.K."/>
            <person name="Leung J."/>
            <person name="Bukari Y."/>
            <person name="Amoako-Attah I."/>
            <person name="Meinhardt L.W."/>
            <person name="Bailey B.A."/>
            <person name="Cohen S.P."/>
        </authorList>
    </citation>
    <scope>NUCLEOTIDE SEQUENCE [LARGE SCALE GENOMIC DNA]</scope>
    <source>
        <strain evidence="16 17">GH-19</strain>
    </source>
</reference>
<comment type="function">
    <text evidence="1">Required for the first step of diphthamide biosynthesis, the transfer of 3-amino-3-carboxypropyl from S-adenosyl-L-methionine to a histidine residue. Diphthamide is a post-translational modification of histidine which occurs in elongation factor 2.</text>
</comment>
<comment type="catalytic activity">
    <reaction evidence="11">
        <text>[3Fe-4S](1+)-[protein] + Fe(2+)-[Dph3] = [3Fe-4S](0)-[protein] + Fe(3+)-[Dph3]</text>
        <dbReference type="Rhea" id="RHEA:71235"/>
        <dbReference type="Rhea" id="RHEA-COMP:17996"/>
        <dbReference type="Rhea" id="RHEA-COMP:17997"/>
        <dbReference type="Rhea" id="RHEA-COMP:18002"/>
        <dbReference type="Rhea" id="RHEA-COMP:18003"/>
        <dbReference type="ChEBI" id="CHEBI:29033"/>
        <dbReference type="ChEBI" id="CHEBI:29034"/>
        <dbReference type="ChEBI" id="CHEBI:33751"/>
        <dbReference type="ChEBI" id="CHEBI:47402"/>
        <dbReference type="ChEBI" id="CHEBI:83228"/>
    </reaction>
</comment>
<keyword evidence="9" id="KW-0539">Nucleus</keyword>
<accession>A0ABR1K3A6</accession>
<dbReference type="InterPro" id="IPR036671">
    <property type="entry name" value="DPH_MB_sf"/>
</dbReference>
<comment type="similarity">
    <text evidence="10">Belongs to the DPH3 family.</text>
</comment>
<proteinExistence type="inferred from homology"/>
<dbReference type="InterPro" id="IPR036869">
    <property type="entry name" value="J_dom_sf"/>
</dbReference>
<evidence type="ECO:0000256" key="1">
    <source>
        <dbReference type="ARBA" id="ARBA00003474"/>
    </source>
</evidence>
<evidence type="ECO:0000259" key="15">
    <source>
        <dbReference type="PROSITE" id="PS51074"/>
    </source>
</evidence>
<dbReference type="SUPFAM" id="SSF144217">
    <property type="entry name" value="CSL zinc finger"/>
    <property type="match status" value="1"/>
</dbReference>
<dbReference type="InterPro" id="IPR007872">
    <property type="entry name" value="DPH_MB_dom"/>
</dbReference>
<comment type="catalytic activity">
    <reaction evidence="13">
        <text>2 [3Fe-4S](0)-[protein] + 2 Fe(2+)-[Dph3] + NADH = 2 [4Fe-4S](1+)-[protein] + 2 [Dph3] + NAD(+) + H(+)</text>
        <dbReference type="Rhea" id="RHEA:71239"/>
        <dbReference type="Rhea" id="RHEA-COMP:17997"/>
        <dbReference type="Rhea" id="RHEA-COMP:17998"/>
        <dbReference type="Rhea" id="RHEA-COMP:18001"/>
        <dbReference type="Rhea" id="RHEA-COMP:18002"/>
        <dbReference type="ChEBI" id="CHEBI:15378"/>
        <dbReference type="ChEBI" id="CHEBI:29033"/>
        <dbReference type="ChEBI" id="CHEBI:33723"/>
        <dbReference type="ChEBI" id="CHEBI:47402"/>
        <dbReference type="ChEBI" id="CHEBI:57540"/>
        <dbReference type="ChEBI" id="CHEBI:57945"/>
        <dbReference type="ChEBI" id="CHEBI:83228"/>
    </reaction>
</comment>
<dbReference type="SMART" id="SM00271">
    <property type="entry name" value="DnaJ"/>
    <property type="match status" value="1"/>
</dbReference>
<feature type="domain" description="DPH-type MB" evidence="15">
    <location>
        <begin position="122"/>
        <end position="194"/>
    </location>
</feature>
<dbReference type="Gene3D" id="1.10.287.110">
    <property type="entry name" value="DnaJ domain"/>
    <property type="match status" value="1"/>
</dbReference>
<dbReference type="PANTHER" id="PTHR21454:SF31">
    <property type="entry name" value="DIPHTHAMIDE BIOSYNTHESIS PROTEIN 3"/>
    <property type="match status" value="1"/>
</dbReference>
<gene>
    <name evidence="16" type="ORF">VKT23_001659</name>
</gene>
<evidence type="ECO:0000256" key="6">
    <source>
        <dbReference type="ARBA" id="ARBA00021797"/>
    </source>
</evidence>
<evidence type="ECO:0000256" key="5">
    <source>
        <dbReference type="ARBA" id="ARBA00006169"/>
    </source>
</evidence>
<comment type="similarity">
    <text evidence="5">Belongs to the DPH4 family.</text>
</comment>
<dbReference type="PANTHER" id="PTHR21454">
    <property type="entry name" value="DPH3 HOMOLOG-RELATED"/>
    <property type="match status" value="1"/>
</dbReference>
<evidence type="ECO:0000313" key="17">
    <source>
        <dbReference type="Proteomes" id="UP001498398"/>
    </source>
</evidence>
<evidence type="ECO:0000256" key="11">
    <source>
        <dbReference type="ARBA" id="ARBA00036267"/>
    </source>
</evidence>
<evidence type="ECO:0000256" key="12">
    <source>
        <dbReference type="ARBA" id="ARBA00041070"/>
    </source>
</evidence>
<dbReference type="InterPro" id="IPR044248">
    <property type="entry name" value="DPH3/4-like"/>
</dbReference>
<comment type="subcellular location">
    <subcellularLocation>
        <location evidence="3">Cytoplasm</location>
    </subcellularLocation>
    <subcellularLocation>
        <location evidence="2">Nucleus</location>
    </subcellularLocation>
</comment>
<dbReference type="PROSITE" id="PS51074">
    <property type="entry name" value="DPH_MB"/>
    <property type="match status" value="1"/>
</dbReference>
<sequence length="202" mass="22389">MDPSSTFIDFYQILSISPASSFSQIKSAYHRALLQHHPDKSHQYHGVDGRTQTYGNGIGAMIDAEPERNVANGNNSPILSISTIKQAYLVLSDPALRAEHDATRARNQPFRPLENHATGPRPAQLIDLSDFTEVPVARPCSNGSFSDDRNKDGFEYTHPCRCGGMYKITEAQMERGEHLVGCESCSEVVWVSFEVAEDDEDS</sequence>
<dbReference type="CDD" id="cd06257">
    <property type="entry name" value="DnaJ"/>
    <property type="match status" value="1"/>
</dbReference>
<dbReference type="Pfam" id="PF00226">
    <property type="entry name" value="DnaJ"/>
    <property type="match status" value="1"/>
</dbReference>